<evidence type="ECO:0000313" key="11">
    <source>
        <dbReference type="Proteomes" id="UP000654370"/>
    </source>
</evidence>
<keyword evidence="6 9" id="KW-1133">Transmembrane helix</keyword>
<evidence type="ECO:0000256" key="9">
    <source>
        <dbReference type="RuleBase" id="RU363079"/>
    </source>
</evidence>
<evidence type="ECO:0000256" key="8">
    <source>
        <dbReference type="ARBA" id="ARBA00023136"/>
    </source>
</evidence>
<evidence type="ECO:0000256" key="6">
    <source>
        <dbReference type="ARBA" id="ARBA00022989"/>
    </source>
</evidence>
<dbReference type="GO" id="GO:0005794">
    <property type="term" value="C:Golgi apparatus"/>
    <property type="evidence" value="ECO:0007669"/>
    <property type="project" value="UniProtKB-SubCell"/>
</dbReference>
<dbReference type="OrthoDB" id="1666796at2759"/>
<gene>
    <name evidence="10" type="ORF">INT43_006296</name>
</gene>
<evidence type="ECO:0000256" key="1">
    <source>
        <dbReference type="ARBA" id="ARBA00004141"/>
    </source>
</evidence>
<feature type="transmembrane region" description="Helical" evidence="9">
    <location>
        <begin position="411"/>
        <end position="433"/>
    </location>
</feature>
<feature type="transmembrane region" description="Helical" evidence="9">
    <location>
        <begin position="497"/>
        <end position="523"/>
    </location>
</feature>
<keyword evidence="11" id="KW-1185">Reference proteome</keyword>
<evidence type="ECO:0000256" key="7">
    <source>
        <dbReference type="ARBA" id="ARBA00023034"/>
    </source>
</evidence>
<feature type="transmembrane region" description="Helical" evidence="9">
    <location>
        <begin position="535"/>
        <end position="555"/>
    </location>
</feature>
<feature type="transmembrane region" description="Helical" evidence="9">
    <location>
        <begin position="376"/>
        <end position="399"/>
    </location>
</feature>
<evidence type="ECO:0000313" key="10">
    <source>
        <dbReference type="EMBL" id="KAG2183291.1"/>
    </source>
</evidence>
<evidence type="ECO:0000256" key="2">
    <source>
        <dbReference type="ARBA" id="ARBA00004555"/>
    </source>
</evidence>
<keyword evidence="8 9" id="KW-0472">Membrane</keyword>
<dbReference type="AlphaFoldDB" id="A0A8H7UF02"/>
<feature type="transmembrane region" description="Helical" evidence="9">
    <location>
        <begin position="567"/>
        <end position="595"/>
    </location>
</feature>
<organism evidence="10 11">
    <name type="scientific">Mortierella isabellina</name>
    <name type="common">Filamentous fungus</name>
    <name type="synonym">Umbelopsis isabellina</name>
    <dbReference type="NCBI Taxonomy" id="91625"/>
    <lineage>
        <taxon>Eukaryota</taxon>
        <taxon>Fungi</taxon>
        <taxon>Fungi incertae sedis</taxon>
        <taxon>Mucoromycota</taxon>
        <taxon>Mucoromycotina</taxon>
        <taxon>Umbelopsidomycetes</taxon>
        <taxon>Umbelopsidales</taxon>
        <taxon>Umbelopsidaceae</taxon>
        <taxon>Umbelopsis</taxon>
    </lineage>
</organism>
<name>A0A8H7UF02_MORIS</name>
<dbReference type="GO" id="GO:0072657">
    <property type="term" value="P:protein localization to membrane"/>
    <property type="evidence" value="ECO:0007669"/>
    <property type="project" value="TreeGrafter"/>
</dbReference>
<feature type="transmembrane region" description="Helical" evidence="9">
    <location>
        <begin position="341"/>
        <end position="364"/>
    </location>
</feature>
<keyword evidence="7" id="KW-0333">Golgi apparatus</keyword>
<evidence type="ECO:0000256" key="3">
    <source>
        <dbReference type="ARBA" id="ARBA00005227"/>
    </source>
</evidence>
<dbReference type="Pfam" id="PF02990">
    <property type="entry name" value="EMP70"/>
    <property type="match status" value="1"/>
</dbReference>
<dbReference type="EMBL" id="JAEPQZ010000003">
    <property type="protein sequence ID" value="KAG2183291.1"/>
    <property type="molecule type" value="Genomic_DNA"/>
</dbReference>
<sequence length="606" mass="69063">LVICTLLVAYSEAGGLFSTSPTILRKGDSIPLYLNKIFSFKTQLPYAYDELSFICPTSTERSRPWLNLGQVMRGDRIVESDYKLIVGQDASCRVLCDKPLSVEEAMQAKKLILQDYQVEWILEDMPSSTAFYTSEVKTKRYRTGFPLGQVINGRTYINNHVALHIMYDNVDQDHIRIVGFEVYPESYRADECEPSTIDFERQEVSERRSSVRYRYSVNWQLNTGISWEQRWDMYLLASDNSLHWYAIINSLVIVVFMTAITAVILMKTIRKDTKDDDKLFSSNSDDALGWKLVNKDVFRRPTYGGLFAPLVGTGVQLLVTFVPTLQLVYLGILNRTHRGGMVSFAITLYILAGSLAGYSSARVYKIFKGRSWQLNAVLTAILLPAVLFLAATITNLFIWTKQSSWAMPFTTWLTLVVLWIVISLPLVLIGAYIGERQARIEQPVRVSPVPRSIPYKPWYMSNWISMAAGGALPFAVVFMEVHFLLKSIWQGQMYGSFFFLEIVTLLLVITVVEVTIALVYFQLCSEDYNWWWRSFMIAASPALYVFYYAIAYWLIVLNIDGFVAGLAYVVNVFLASLAFGVCTGTIGFISTYIFVRRLYSSLKVMI</sequence>
<reference evidence="10" key="1">
    <citation type="submission" date="2020-12" db="EMBL/GenBank/DDBJ databases">
        <title>Metabolic potential, ecology and presence of endohyphal bacteria is reflected in genomic diversity of Mucoromycotina.</title>
        <authorList>
            <person name="Muszewska A."/>
            <person name="Okrasinska A."/>
            <person name="Steczkiewicz K."/>
            <person name="Drgas O."/>
            <person name="Orlowska M."/>
            <person name="Perlinska-Lenart U."/>
            <person name="Aleksandrzak-Piekarczyk T."/>
            <person name="Szatraj K."/>
            <person name="Zielenkiewicz U."/>
            <person name="Pilsyk S."/>
            <person name="Malc E."/>
            <person name="Mieczkowski P."/>
            <person name="Kruszewska J.S."/>
            <person name="Biernat P."/>
            <person name="Pawlowska J."/>
        </authorList>
    </citation>
    <scope>NUCLEOTIDE SEQUENCE</scope>
    <source>
        <strain evidence="10">WA0000067209</strain>
    </source>
</reference>
<dbReference type="InterPro" id="IPR004240">
    <property type="entry name" value="EMP70"/>
</dbReference>
<keyword evidence="4 9" id="KW-0812">Transmembrane</keyword>
<keyword evidence="5" id="KW-0732">Signal</keyword>
<evidence type="ECO:0000256" key="5">
    <source>
        <dbReference type="ARBA" id="ARBA00022729"/>
    </source>
</evidence>
<accession>A0A8H7UF02</accession>
<evidence type="ECO:0000256" key="4">
    <source>
        <dbReference type="ARBA" id="ARBA00022692"/>
    </source>
</evidence>
<protein>
    <recommendedName>
        <fullName evidence="9">Transmembrane 9 superfamily member</fullName>
    </recommendedName>
</protein>
<feature type="transmembrane region" description="Helical" evidence="9">
    <location>
        <begin position="242"/>
        <end position="265"/>
    </location>
</feature>
<feature type="transmembrane region" description="Helical" evidence="9">
    <location>
        <begin position="463"/>
        <end position="485"/>
    </location>
</feature>
<comment type="subcellular location">
    <subcellularLocation>
        <location evidence="2">Golgi apparatus</location>
    </subcellularLocation>
    <subcellularLocation>
        <location evidence="1">Membrane</location>
        <topology evidence="1">Multi-pass membrane protein</topology>
    </subcellularLocation>
</comment>
<dbReference type="Proteomes" id="UP000654370">
    <property type="component" value="Unassembled WGS sequence"/>
</dbReference>
<feature type="non-terminal residue" evidence="10">
    <location>
        <position position="1"/>
    </location>
</feature>
<comment type="similarity">
    <text evidence="3 9">Belongs to the nonaspanin (TM9SF) (TC 9.A.2) family.</text>
</comment>
<dbReference type="PANTHER" id="PTHR10766">
    <property type="entry name" value="TRANSMEMBRANE 9 SUPERFAMILY PROTEIN"/>
    <property type="match status" value="1"/>
</dbReference>
<feature type="transmembrane region" description="Helical" evidence="9">
    <location>
        <begin position="306"/>
        <end position="329"/>
    </location>
</feature>
<dbReference type="PANTHER" id="PTHR10766:SF55">
    <property type="entry name" value="TRANSMEMBRANE 9 SUPERFAMILY MEMBER 4"/>
    <property type="match status" value="1"/>
</dbReference>
<proteinExistence type="inferred from homology"/>
<comment type="caution">
    <text evidence="10">The sequence shown here is derived from an EMBL/GenBank/DDBJ whole genome shotgun (WGS) entry which is preliminary data.</text>
</comment>
<dbReference type="GO" id="GO:0016020">
    <property type="term" value="C:membrane"/>
    <property type="evidence" value="ECO:0007669"/>
    <property type="project" value="UniProtKB-SubCell"/>
</dbReference>